<comment type="subcellular location">
    <subcellularLocation>
        <location evidence="1 10">Cell outer membrane</location>
        <topology evidence="1 10">Multi-pass membrane protein</topology>
    </subcellularLocation>
</comment>
<dbReference type="Pfam" id="PF07715">
    <property type="entry name" value="Plug"/>
    <property type="match status" value="1"/>
</dbReference>
<accession>A0ABV9N3X2</accession>
<keyword evidence="7 10" id="KW-0472">Membrane</keyword>
<dbReference type="InterPro" id="IPR000531">
    <property type="entry name" value="Beta-barrel_TonB"/>
</dbReference>
<evidence type="ECO:0000313" key="15">
    <source>
        <dbReference type="EMBL" id="MFC4723016.1"/>
    </source>
</evidence>
<dbReference type="Gene3D" id="2.170.130.10">
    <property type="entry name" value="TonB-dependent receptor, plug domain"/>
    <property type="match status" value="1"/>
</dbReference>
<dbReference type="CDD" id="cd01347">
    <property type="entry name" value="ligand_gated_channel"/>
    <property type="match status" value="1"/>
</dbReference>
<keyword evidence="2 10" id="KW-0813">Transport</keyword>
<keyword evidence="5 12" id="KW-0732">Signal</keyword>
<organism evidence="15 16">
    <name type="scientific">Geojedonia litorea</name>
    <dbReference type="NCBI Taxonomy" id="1268269"/>
    <lineage>
        <taxon>Bacteria</taxon>
        <taxon>Pseudomonadati</taxon>
        <taxon>Bacteroidota</taxon>
        <taxon>Flavobacteriia</taxon>
        <taxon>Flavobacteriales</taxon>
        <taxon>Flavobacteriaceae</taxon>
        <taxon>Geojedonia</taxon>
    </lineage>
</organism>
<evidence type="ECO:0000256" key="6">
    <source>
        <dbReference type="ARBA" id="ARBA00023077"/>
    </source>
</evidence>
<keyword evidence="16" id="KW-1185">Reference proteome</keyword>
<feature type="signal peptide" evidence="12">
    <location>
        <begin position="1"/>
        <end position="19"/>
    </location>
</feature>
<keyword evidence="4 10" id="KW-0812">Transmembrane</keyword>
<keyword evidence="6 11" id="KW-0798">TonB box</keyword>
<dbReference type="InterPro" id="IPR036942">
    <property type="entry name" value="Beta-barrel_TonB_sf"/>
</dbReference>
<evidence type="ECO:0000313" key="16">
    <source>
        <dbReference type="Proteomes" id="UP001595953"/>
    </source>
</evidence>
<feature type="domain" description="TonB-dependent receptor-like beta-barrel" evidence="13">
    <location>
        <begin position="236"/>
        <end position="663"/>
    </location>
</feature>
<dbReference type="InterPro" id="IPR012910">
    <property type="entry name" value="Plug_dom"/>
</dbReference>
<name>A0ABV9N3X2_9FLAO</name>
<keyword evidence="9 10" id="KW-0998">Cell outer membrane</keyword>
<evidence type="ECO:0000256" key="3">
    <source>
        <dbReference type="ARBA" id="ARBA00022452"/>
    </source>
</evidence>
<keyword evidence="3 10" id="KW-1134">Transmembrane beta strand</keyword>
<evidence type="ECO:0000259" key="14">
    <source>
        <dbReference type="Pfam" id="PF07715"/>
    </source>
</evidence>
<dbReference type="PANTHER" id="PTHR30069">
    <property type="entry name" value="TONB-DEPENDENT OUTER MEMBRANE RECEPTOR"/>
    <property type="match status" value="1"/>
</dbReference>
<dbReference type="EMBL" id="JBHSGP010000014">
    <property type="protein sequence ID" value="MFC4723016.1"/>
    <property type="molecule type" value="Genomic_DNA"/>
</dbReference>
<dbReference type="SUPFAM" id="SSF56935">
    <property type="entry name" value="Porins"/>
    <property type="match status" value="1"/>
</dbReference>
<comment type="caution">
    <text evidence="15">The sequence shown here is derived from an EMBL/GenBank/DDBJ whole genome shotgun (WGS) entry which is preliminary data.</text>
</comment>
<dbReference type="PANTHER" id="PTHR30069:SF29">
    <property type="entry name" value="HEMOGLOBIN AND HEMOGLOBIN-HAPTOGLOBIN-BINDING PROTEIN 1-RELATED"/>
    <property type="match status" value="1"/>
</dbReference>
<evidence type="ECO:0000256" key="9">
    <source>
        <dbReference type="ARBA" id="ARBA00023237"/>
    </source>
</evidence>
<evidence type="ECO:0000256" key="12">
    <source>
        <dbReference type="SAM" id="SignalP"/>
    </source>
</evidence>
<evidence type="ECO:0000256" key="11">
    <source>
        <dbReference type="RuleBase" id="RU003357"/>
    </source>
</evidence>
<evidence type="ECO:0000256" key="1">
    <source>
        <dbReference type="ARBA" id="ARBA00004571"/>
    </source>
</evidence>
<keyword evidence="8 15" id="KW-0675">Receptor</keyword>
<dbReference type="PROSITE" id="PS52016">
    <property type="entry name" value="TONB_DEPENDENT_REC_3"/>
    <property type="match status" value="1"/>
</dbReference>
<dbReference type="Gene3D" id="2.40.170.20">
    <property type="entry name" value="TonB-dependent receptor, beta-barrel domain"/>
    <property type="match status" value="1"/>
</dbReference>
<evidence type="ECO:0000256" key="4">
    <source>
        <dbReference type="ARBA" id="ARBA00022692"/>
    </source>
</evidence>
<dbReference type="RefSeq" id="WP_387964024.1">
    <property type="nucleotide sequence ID" value="NZ_JBHSGP010000014.1"/>
</dbReference>
<evidence type="ECO:0000256" key="8">
    <source>
        <dbReference type="ARBA" id="ARBA00023170"/>
    </source>
</evidence>
<evidence type="ECO:0000256" key="7">
    <source>
        <dbReference type="ARBA" id="ARBA00023136"/>
    </source>
</evidence>
<dbReference type="Proteomes" id="UP001595953">
    <property type="component" value="Unassembled WGS sequence"/>
</dbReference>
<dbReference type="Pfam" id="PF00593">
    <property type="entry name" value="TonB_dep_Rec_b-barrel"/>
    <property type="match status" value="1"/>
</dbReference>
<evidence type="ECO:0000256" key="5">
    <source>
        <dbReference type="ARBA" id="ARBA00022729"/>
    </source>
</evidence>
<dbReference type="InterPro" id="IPR039426">
    <property type="entry name" value="TonB-dep_rcpt-like"/>
</dbReference>
<dbReference type="InterPro" id="IPR037066">
    <property type="entry name" value="Plug_dom_sf"/>
</dbReference>
<evidence type="ECO:0000256" key="2">
    <source>
        <dbReference type="ARBA" id="ARBA00022448"/>
    </source>
</evidence>
<evidence type="ECO:0000259" key="13">
    <source>
        <dbReference type="Pfam" id="PF00593"/>
    </source>
</evidence>
<feature type="chain" id="PRO_5045102424" evidence="12">
    <location>
        <begin position="20"/>
        <end position="707"/>
    </location>
</feature>
<comment type="similarity">
    <text evidence="10 11">Belongs to the TonB-dependent receptor family.</text>
</comment>
<gene>
    <name evidence="15" type="ORF">ACFO5O_11840</name>
</gene>
<reference evidence="16" key="1">
    <citation type="journal article" date="2019" name="Int. J. Syst. Evol. Microbiol.">
        <title>The Global Catalogue of Microorganisms (GCM) 10K type strain sequencing project: providing services to taxonomists for standard genome sequencing and annotation.</title>
        <authorList>
            <consortium name="The Broad Institute Genomics Platform"/>
            <consortium name="The Broad Institute Genome Sequencing Center for Infectious Disease"/>
            <person name="Wu L."/>
            <person name="Ma J."/>
        </authorList>
    </citation>
    <scope>NUCLEOTIDE SEQUENCE [LARGE SCALE GENOMIC DNA]</scope>
    <source>
        <strain evidence="16">CCUG 63682</strain>
    </source>
</reference>
<proteinExistence type="inferred from homology"/>
<protein>
    <submittedName>
        <fullName evidence="15">TonB-dependent receptor plug domain-containing protein</fullName>
    </submittedName>
</protein>
<sequence length="707" mass="78947">MIKFTQLTVILFIVLSSNAQNQNPEKIDTITVSVTRSISKLENLPINVSFITKNEIEELQPLTATEALKSIPGITLQSDGGLTSTPIIRGLSRERAPVLIDGNSFVGGRIRTFALIDPFQIERIEVIKGPASAFWGSDAVGGLINIITRKAESGFGKDFKIGSSLYSGYQSVNTHKRGRLEVEGRGKGIDFLIGGGLRDAENTKTPSGEIPNSQFESQYLDWNIGYSPKQNHRFEISGKYFKNDNVGFPGGLGAPGPPVRIRLFAPDVQTGINFSYNATKLSNKIEALGVNVYSKWQRLHIDMITNVFFEGTMDPNRIIHPNLDVDVNFGGAKGFIALRLNKNNKLTLGADYLREYRKGTYRELVIDVYNRNGDQVNHIAPPAGQIQPDSYSNSYGLFAIEELKINEALDLLVALRIDNIATRIESEPFYIPEIADLFNDQNSSSNNTALTGNIGLKYHFTTKMDASINLANSFRGPDLFSKYNFADGVIPNPDLDPENGVFYELNYNYKNLENLSFNVSFYQNFLSDLFVPVNVTFEDTPAIQNQNVGKAKLTGWEYLLAYNFNANFNGFWTGSYIRGKDQSTNENLDFMPADQNALGLRFKDNNQLFFGQIEGVFTSKQDRNAPSERKTDAYSLFNINTGVHLHRLFSKLPYSKLMLSIDNVFDKDYQSHVFRGVPGNQTRFSAPGRSINMLLIIKLGAASSRLR</sequence>
<feature type="domain" description="TonB-dependent receptor plug" evidence="14">
    <location>
        <begin position="41"/>
        <end position="142"/>
    </location>
</feature>
<evidence type="ECO:0000256" key="10">
    <source>
        <dbReference type="PROSITE-ProRule" id="PRU01360"/>
    </source>
</evidence>